<accession>A0A6C0IRD4</accession>
<sequence length="223" mass="25602">MNITENFFDNLYQILDDDNDSDQENLCLITGEQLLKDSIKLECSHSFNYIPLFNEVKKQKGNFIPNSKPSNYYESDRLNKYQFKCPYCRKKYNGLLPPNSDDNGPVLLYVNYPLSKCIFLDKCKYIFASGLKKNVSCNRGCSGEYCKSHAKIMERRQNKKKNKTSIKKTPCNHVLKRGPRKGQCCGKNSRPPALFCKAHYTAQLNTVITNITTNIPPQAFVTI</sequence>
<organism evidence="1">
    <name type="scientific">viral metagenome</name>
    <dbReference type="NCBI Taxonomy" id="1070528"/>
    <lineage>
        <taxon>unclassified sequences</taxon>
        <taxon>metagenomes</taxon>
        <taxon>organismal metagenomes</taxon>
    </lineage>
</organism>
<protein>
    <submittedName>
        <fullName evidence="1">Uncharacterized protein</fullName>
    </submittedName>
</protein>
<dbReference type="AlphaFoldDB" id="A0A6C0IRD4"/>
<reference evidence="1" key="1">
    <citation type="journal article" date="2020" name="Nature">
        <title>Giant virus diversity and host interactions through global metagenomics.</title>
        <authorList>
            <person name="Schulz F."/>
            <person name="Roux S."/>
            <person name="Paez-Espino D."/>
            <person name="Jungbluth S."/>
            <person name="Walsh D.A."/>
            <person name="Denef V.J."/>
            <person name="McMahon K.D."/>
            <person name="Konstantinidis K.T."/>
            <person name="Eloe-Fadrosh E.A."/>
            <person name="Kyrpides N.C."/>
            <person name="Woyke T."/>
        </authorList>
    </citation>
    <scope>NUCLEOTIDE SEQUENCE</scope>
    <source>
        <strain evidence="1">GVMAG-M-3300024261-37</strain>
    </source>
</reference>
<dbReference type="EMBL" id="MN740233">
    <property type="protein sequence ID" value="QHT94976.1"/>
    <property type="molecule type" value="Genomic_DNA"/>
</dbReference>
<name>A0A6C0IRD4_9ZZZZ</name>
<proteinExistence type="predicted"/>
<evidence type="ECO:0000313" key="1">
    <source>
        <dbReference type="EMBL" id="QHT94976.1"/>
    </source>
</evidence>